<proteinExistence type="inferred from homology"/>
<feature type="region of interest" description="Disordered" evidence="2">
    <location>
        <begin position="1"/>
        <end position="38"/>
    </location>
</feature>
<comment type="caution">
    <text evidence="3">The sequence shown here is derived from an EMBL/GenBank/DDBJ whole genome shotgun (WGS) entry which is preliminary data.</text>
</comment>
<keyword evidence="4" id="KW-1185">Reference proteome</keyword>
<dbReference type="RefSeq" id="WP_110499197.1">
    <property type="nucleotide sequence ID" value="NZ_QJVD01000001.1"/>
</dbReference>
<dbReference type="Proteomes" id="UP000247832">
    <property type="component" value="Unassembled WGS sequence"/>
</dbReference>
<sequence>MNAPGAPAQARNAQASHATPFPGVTDAGEGGTTTRGQTVLEDKVIEKIASQVARDETLAGGSSGGFLGIGTHADRHARPKVSVELTGNIATLSVEVGMPYPIPLRQATEELRQRIRVRVMELTGVEVRHVDIRVSWLIAAGGDAGGRRRLL</sequence>
<evidence type="ECO:0000313" key="4">
    <source>
        <dbReference type="Proteomes" id="UP000247832"/>
    </source>
</evidence>
<accession>A0A2V5LG02</accession>
<reference evidence="3 4" key="1">
    <citation type="submission" date="2018-05" db="EMBL/GenBank/DDBJ databases">
        <title>Genetic diversity of glacier-inhabiting Cryobacterium bacteria in China and description of Cryobacterium mengkeensis sp. nov. and Arthrobacter glacialis sp. nov.</title>
        <authorList>
            <person name="Liu Q."/>
            <person name="Xin Y.-H."/>
        </authorList>
    </citation>
    <scope>NUCLEOTIDE SEQUENCE [LARGE SCALE GENOMIC DNA]</scope>
    <source>
        <strain evidence="3 4">LI2</strain>
    </source>
</reference>
<evidence type="ECO:0000313" key="3">
    <source>
        <dbReference type="EMBL" id="PYI69774.1"/>
    </source>
</evidence>
<organism evidence="3 4">
    <name type="scientific">Arthrobacter livingstonensis</name>
    <dbReference type="NCBI Taxonomy" id="670078"/>
    <lineage>
        <taxon>Bacteria</taxon>
        <taxon>Bacillati</taxon>
        <taxon>Actinomycetota</taxon>
        <taxon>Actinomycetes</taxon>
        <taxon>Micrococcales</taxon>
        <taxon>Micrococcaceae</taxon>
        <taxon>Arthrobacter</taxon>
    </lineage>
</organism>
<dbReference type="OrthoDB" id="3217325at2"/>
<protein>
    <submittedName>
        <fullName evidence="3">Asp23/Gls24 family protein</fullName>
    </submittedName>
</protein>
<name>A0A2V5LG02_9MICC</name>
<comment type="similarity">
    <text evidence="1">Belongs to the asp23 family.</text>
</comment>
<dbReference type="InterPro" id="IPR005531">
    <property type="entry name" value="Asp23"/>
</dbReference>
<gene>
    <name evidence="3" type="ORF">CVV68_01305</name>
</gene>
<evidence type="ECO:0000256" key="2">
    <source>
        <dbReference type="SAM" id="MobiDB-lite"/>
    </source>
</evidence>
<dbReference type="AlphaFoldDB" id="A0A2V5LG02"/>
<dbReference type="Pfam" id="PF03780">
    <property type="entry name" value="Asp23"/>
    <property type="match status" value="1"/>
</dbReference>
<dbReference type="EMBL" id="QJVD01000001">
    <property type="protein sequence ID" value="PYI69774.1"/>
    <property type="molecule type" value="Genomic_DNA"/>
</dbReference>
<evidence type="ECO:0000256" key="1">
    <source>
        <dbReference type="ARBA" id="ARBA00005721"/>
    </source>
</evidence>